<accession>A0AAJ0BDP4</accession>
<keyword evidence="1" id="KW-0812">Transmembrane</keyword>
<feature type="transmembrane region" description="Helical" evidence="1">
    <location>
        <begin position="55"/>
        <end position="78"/>
    </location>
</feature>
<keyword evidence="1" id="KW-0472">Membrane</keyword>
<gene>
    <name evidence="2" type="ORF">QBC47DRAFT_402222</name>
</gene>
<keyword evidence="1" id="KW-1133">Transmembrane helix</keyword>
<comment type="caution">
    <text evidence="2">The sequence shown here is derived from an EMBL/GenBank/DDBJ whole genome shotgun (WGS) entry which is preliminary data.</text>
</comment>
<dbReference type="Proteomes" id="UP001239445">
    <property type="component" value="Unassembled WGS sequence"/>
</dbReference>
<protein>
    <submittedName>
        <fullName evidence="2">Uncharacterized protein</fullName>
    </submittedName>
</protein>
<sequence>MILFETTESVVEILYDVALAIFILRLALIYFLLNFASALLLSYLSLANYTPITHLITLSSSGILIPFLLASATLWARVLIVRYEIPRAGWFRLGIGAVALVLMVLAEGVVGVVLYEEGWWRDGEVWERLVGGASGDGQERRREWIGLVGVLAWYALMPWCLMFFEGVDEVSEVEVVKREPVPVSEKMPVEGAKN</sequence>
<organism evidence="2 3">
    <name type="scientific">Echria macrotheca</name>
    <dbReference type="NCBI Taxonomy" id="438768"/>
    <lineage>
        <taxon>Eukaryota</taxon>
        <taxon>Fungi</taxon>
        <taxon>Dikarya</taxon>
        <taxon>Ascomycota</taxon>
        <taxon>Pezizomycotina</taxon>
        <taxon>Sordariomycetes</taxon>
        <taxon>Sordariomycetidae</taxon>
        <taxon>Sordariales</taxon>
        <taxon>Schizotheciaceae</taxon>
        <taxon>Echria</taxon>
    </lineage>
</organism>
<dbReference type="AlphaFoldDB" id="A0AAJ0BDP4"/>
<evidence type="ECO:0000313" key="2">
    <source>
        <dbReference type="EMBL" id="KAK1754867.1"/>
    </source>
</evidence>
<dbReference type="EMBL" id="MU839834">
    <property type="protein sequence ID" value="KAK1754867.1"/>
    <property type="molecule type" value="Genomic_DNA"/>
</dbReference>
<proteinExistence type="predicted"/>
<evidence type="ECO:0000256" key="1">
    <source>
        <dbReference type="SAM" id="Phobius"/>
    </source>
</evidence>
<keyword evidence="3" id="KW-1185">Reference proteome</keyword>
<feature type="transmembrane region" description="Helical" evidence="1">
    <location>
        <begin position="20"/>
        <end position="43"/>
    </location>
</feature>
<feature type="transmembrane region" description="Helical" evidence="1">
    <location>
        <begin position="90"/>
        <end position="115"/>
    </location>
</feature>
<name>A0AAJ0BDP4_9PEZI</name>
<reference evidence="2" key="1">
    <citation type="submission" date="2023-06" db="EMBL/GenBank/DDBJ databases">
        <title>Genome-scale phylogeny and comparative genomics of the fungal order Sordariales.</title>
        <authorList>
            <consortium name="Lawrence Berkeley National Laboratory"/>
            <person name="Hensen N."/>
            <person name="Bonometti L."/>
            <person name="Westerberg I."/>
            <person name="Brannstrom I.O."/>
            <person name="Guillou S."/>
            <person name="Cros-Aarteil S."/>
            <person name="Calhoun S."/>
            <person name="Haridas S."/>
            <person name="Kuo A."/>
            <person name="Mondo S."/>
            <person name="Pangilinan J."/>
            <person name="Riley R."/>
            <person name="Labutti K."/>
            <person name="Andreopoulos B."/>
            <person name="Lipzen A."/>
            <person name="Chen C."/>
            <person name="Yanf M."/>
            <person name="Daum C."/>
            <person name="Ng V."/>
            <person name="Clum A."/>
            <person name="Steindorff A."/>
            <person name="Ohm R."/>
            <person name="Martin F."/>
            <person name="Silar P."/>
            <person name="Natvig D."/>
            <person name="Lalanne C."/>
            <person name="Gautier V."/>
            <person name="Ament-Velasquez S.L."/>
            <person name="Kruys A."/>
            <person name="Hutchinson M.I."/>
            <person name="Powell A.J."/>
            <person name="Barry K."/>
            <person name="Miller A.N."/>
            <person name="Grigoriev I.V."/>
            <person name="Debuchy R."/>
            <person name="Gladieux P."/>
            <person name="Thoren M.H."/>
            <person name="Johannesson H."/>
        </authorList>
    </citation>
    <scope>NUCLEOTIDE SEQUENCE</scope>
    <source>
        <strain evidence="2">PSN4</strain>
    </source>
</reference>
<feature type="transmembrane region" description="Helical" evidence="1">
    <location>
        <begin position="144"/>
        <end position="164"/>
    </location>
</feature>
<evidence type="ECO:0000313" key="3">
    <source>
        <dbReference type="Proteomes" id="UP001239445"/>
    </source>
</evidence>